<dbReference type="InterPro" id="IPR037066">
    <property type="entry name" value="Plug_dom_sf"/>
</dbReference>
<dbReference type="InterPro" id="IPR000531">
    <property type="entry name" value="Beta-barrel_TonB"/>
</dbReference>
<keyword evidence="7 11" id="KW-0798">TonB box</keyword>
<evidence type="ECO:0000256" key="7">
    <source>
        <dbReference type="ARBA" id="ARBA00023077"/>
    </source>
</evidence>
<dbReference type="Pfam" id="PF00593">
    <property type="entry name" value="TonB_dep_Rec_b-barrel"/>
    <property type="match status" value="1"/>
</dbReference>
<accession>A0ABT5WMY2</accession>
<feature type="signal peptide" evidence="12">
    <location>
        <begin position="1"/>
        <end position="19"/>
    </location>
</feature>
<evidence type="ECO:0000256" key="2">
    <source>
        <dbReference type="ARBA" id="ARBA00022448"/>
    </source>
</evidence>
<keyword evidence="16" id="KW-1185">Reference proteome</keyword>
<comment type="similarity">
    <text evidence="10 11">Belongs to the TonB-dependent receptor family.</text>
</comment>
<reference evidence="15 16" key="1">
    <citation type="submission" date="2023-03" db="EMBL/GenBank/DDBJ databases">
        <title>NovoSphingobium album sp. nov. isolated from polycyclic aromatic hydrocarbons- and heavy-metal polluted soil.</title>
        <authorList>
            <person name="Liu Z."/>
            <person name="Wang K."/>
        </authorList>
    </citation>
    <scope>NUCLEOTIDE SEQUENCE [LARGE SCALE GENOMIC DNA]</scope>
    <source>
        <strain evidence="15 16">H3SJ31-1</strain>
    </source>
</reference>
<evidence type="ECO:0000259" key="14">
    <source>
        <dbReference type="Pfam" id="PF07715"/>
    </source>
</evidence>
<dbReference type="SUPFAM" id="SSF56935">
    <property type="entry name" value="Porins"/>
    <property type="match status" value="1"/>
</dbReference>
<dbReference type="PANTHER" id="PTHR30069">
    <property type="entry name" value="TONB-DEPENDENT OUTER MEMBRANE RECEPTOR"/>
    <property type="match status" value="1"/>
</dbReference>
<dbReference type="CDD" id="cd01347">
    <property type="entry name" value="ligand_gated_channel"/>
    <property type="match status" value="1"/>
</dbReference>
<protein>
    <submittedName>
        <fullName evidence="15">TonB-dependent receptor</fullName>
    </submittedName>
</protein>
<dbReference type="PROSITE" id="PS52016">
    <property type="entry name" value="TONB_DEPENDENT_REC_3"/>
    <property type="match status" value="1"/>
</dbReference>
<feature type="chain" id="PRO_5047216606" evidence="12">
    <location>
        <begin position="20"/>
        <end position="629"/>
    </location>
</feature>
<dbReference type="Proteomes" id="UP001216253">
    <property type="component" value="Unassembled WGS sequence"/>
</dbReference>
<evidence type="ECO:0000256" key="11">
    <source>
        <dbReference type="RuleBase" id="RU003357"/>
    </source>
</evidence>
<name>A0ABT5WMY2_9SPHN</name>
<evidence type="ECO:0000256" key="3">
    <source>
        <dbReference type="ARBA" id="ARBA00022452"/>
    </source>
</evidence>
<proteinExistence type="inferred from homology"/>
<evidence type="ECO:0000256" key="6">
    <source>
        <dbReference type="ARBA" id="ARBA00023065"/>
    </source>
</evidence>
<comment type="subcellular location">
    <subcellularLocation>
        <location evidence="1 10">Cell outer membrane</location>
        <topology evidence="1 10">Multi-pass membrane protein</topology>
    </subcellularLocation>
</comment>
<dbReference type="InterPro" id="IPR036942">
    <property type="entry name" value="Beta-barrel_TonB_sf"/>
</dbReference>
<gene>
    <name evidence="15" type="ORF">PYV00_06645</name>
</gene>
<evidence type="ECO:0000256" key="1">
    <source>
        <dbReference type="ARBA" id="ARBA00004571"/>
    </source>
</evidence>
<keyword evidence="4 10" id="KW-0812">Transmembrane</keyword>
<keyword evidence="15" id="KW-0675">Receptor</keyword>
<evidence type="ECO:0000259" key="13">
    <source>
        <dbReference type="Pfam" id="PF00593"/>
    </source>
</evidence>
<dbReference type="EMBL" id="JARESE010000015">
    <property type="protein sequence ID" value="MDE8651399.1"/>
    <property type="molecule type" value="Genomic_DNA"/>
</dbReference>
<keyword evidence="6" id="KW-0406">Ion transport</keyword>
<dbReference type="Pfam" id="PF07715">
    <property type="entry name" value="Plug"/>
    <property type="match status" value="1"/>
</dbReference>
<evidence type="ECO:0000256" key="8">
    <source>
        <dbReference type="ARBA" id="ARBA00023136"/>
    </source>
</evidence>
<dbReference type="InterPro" id="IPR012910">
    <property type="entry name" value="Plug_dom"/>
</dbReference>
<organism evidence="15 16">
    <name type="scientific">Novosphingobium album</name>
    <name type="common">ex Liu et al. 2023</name>
    <dbReference type="NCBI Taxonomy" id="3031130"/>
    <lineage>
        <taxon>Bacteria</taxon>
        <taxon>Pseudomonadati</taxon>
        <taxon>Pseudomonadota</taxon>
        <taxon>Alphaproteobacteria</taxon>
        <taxon>Sphingomonadales</taxon>
        <taxon>Sphingomonadaceae</taxon>
        <taxon>Novosphingobium</taxon>
    </lineage>
</organism>
<comment type="caution">
    <text evidence="15">The sequence shown here is derived from an EMBL/GenBank/DDBJ whole genome shotgun (WGS) entry which is preliminary data.</text>
</comment>
<keyword evidence="5 12" id="KW-0732">Signal</keyword>
<dbReference type="Gene3D" id="2.170.130.10">
    <property type="entry name" value="TonB-dependent receptor, plug domain"/>
    <property type="match status" value="1"/>
</dbReference>
<keyword evidence="9 10" id="KW-0998">Cell outer membrane</keyword>
<evidence type="ECO:0000313" key="16">
    <source>
        <dbReference type="Proteomes" id="UP001216253"/>
    </source>
</evidence>
<evidence type="ECO:0000256" key="4">
    <source>
        <dbReference type="ARBA" id="ARBA00022692"/>
    </source>
</evidence>
<evidence type="ECO:0000256" key="10">
    <source>
        <dbReference type="PROSITE-ProRule" id="PRU01360"/>
    </source>
</evidence>
<dbReference type="Gene3D" id="2.40.170.20">
    <property type="entry name" value="TonB-dependent receptor, beta-barrel domain"/>
    <property type="match status" value="1"/>
</dbReference>
<evidence type="ECO:0000256" key="12">
    <source>
        <dbReference type="SAM" id="SignalP"/>
    </source>
</evidence>
<evidence type="ECO:0000313" key="15">
    <source>
        <dbReference type="EMBL" id="MDE8651399.1"/>
    </source>
</evidence>
<evidence type="ECO:0000256" key="9">
    <source>
        <dbReference type="ARBA" id="ARBA00023237"/>
    </source>
</evidence>
<keyword evidence="2 10" id="KW-0813">Transport</keyword>
<keyword evidence="8 10" id="KW-0472">Membrane</keyword>
<dbReference type="RefSeq" id="WP_275227496.1">
    <property type="nucleotide sequence ID" value="NZ_JARESE010000015.1"/>
</dbReference>
<sequence>MKYLFYLCSALAVATPVLAQGSADEVLIADRRIDDTAITVVATGSRLDVGETGQSVSVIGADEIASVQGPDIARVLERLPGVTLARNGGLGGVTSLFVRGANSQQVLVLVDGIRVADVAAPGAGYDFGNLAAGPIAKIELLRGSNSVVWGSEAIGGVLALTSREVNGIEGAAEYGARDSFDGQVNAGLAGDGYGVTLNTGYTRTDGISQAASGTEKDGFRQWRAGGRAHVDLMPGLTASLVGRYTDGKLAIDGYPAPLYSFADTPEYQKTREVGGRAGLAWAGDAISLDAGFQVSDTRRRYYDPTYSDTFTSENHGQSRRAELNGVWRATDALRLDFGADHEWSRIDVAGDSRRKANLSSGHALLGWYGEALSLAAGVRYDDHSRFGGEWTFGANGSVTIAPRLRVRASYGEGFKAPTLYQLYSDYGDTALAPERSRSYDAGIEYGARGEGLHLALTGFRRDSRNLIDFVSCTGAVCDTRPYGLYANVGRARAQGVEVELGAQVSPRLRAQAAYTYVKATNRTEGDVNEGNALARRPRHAVTVSADWTTPLAGLVLGADIRMAGDSYDDMGNFTRLDGYATGTLRASLPIGEKFELFGRVENVTDESYATVSGYGTPGRSAFVGVRARM</sequence>
<keyword evidence="3 10" id="KW-1134">Transmembrane beta strand</keyword>
<evidence type="ECO:0000256" key="5">
    <source>
        <dbReference type="ARBA" id="ARBA00022729"/>
    </source>
</evidence>
<feature type="domain" description="TonB-dependent receptor-like beta-barrel" evidence="13">
    <location>
        <begin position="370"/>
        <end position="603"/>
    </location>
</feature>
<dbReference type="PANTHER" id="PTHR30069:SF53">
    <property type="entry name" value="COLICIN I RECEPTOR-RELATED"/>
    <property type="match status" value="1"/>
</dbReference>
<dbReference type="InterPro" id="IPR039426">
    <property type="entry name" value="TonB-dep_rcpt-like"/>
</dbReference>
<feature type="domain" description="TonB-dependent receptor plug" evidence="14">
    <location>
        <begin position="50"/>
        <end position="157"/>
    </location>
</feature>